<dbReference type="STRING" id="1169540.A0A0G4FI50"/>
<gene>
    <name evidence="2" type="ORF">Vbra_21297</name>
</gene>
<name>A0A0G4FI50_VITBC</name>
<feature type="compositionally biased region" description="Low complexity" evidence="1">
    <location>
        <begin position="918"/>
        <end position="931"/>
    </location>
</feature>
<evidence type="ECO:0000313" key="2">
    <source>
        <dbReference type="EMBL" id="CEM13013.1"/>
    </source>
</evidence>
<dbReference type="EMBL" id="CDMY01000441">
    <property type="protein sequence ID" value="CEM13013.1"/>
    <property type="molecule type" value="Genomic_DNA"/>
</dbReference>
<feature type="region of interest" description="Disordered" evidence="1">
    <location>
        <begin position="362"/>
        <end position="398"/>
    </location>
</feature>
<feature type="compositionally biased region" description="Basic and acidic residues" evidence="1">
    <location>
        <begin position="772"/>
        <end position="781"/>
    </location>
</feature>
<dbReference type="Proteomes" id="UP000041254">
    <property type="component" value="Unassembled WGS sequence"/>
</dbReference>
<feature type="compositionally biased region" description="Basic and acidic residues" evidence="1">
    <location>
        <begin position="861"/>
        <end position="875"/>
    </location>
</feature>
<organism evidence="2 3">
    <name type="scientific">Vitrella brassicaformis (strain CCMP3155)</name>
    <dbReference type="NCBI Taxonomy" id="1169540"/>
    <lineage>
        <taxon>Eukaryota</taxon>
        <taxon>Sar</taxon>
        <taxon>Alveolata</taxon>
        <taxon>Colpodellida</taxon>
        <taxon>Vitrellaceae</taxon>
        <taxon>Vitrella</taxon>
    </lineage>
</organism>
<feature type="compositionally biased region" description="Low complexity" evidence="1">
    <location>
        <begin position="950"/>
        <end position="964"/>
    </location>
</feature>
<evidence type="ECO:0000256" key="1">
    <source>
        <dbReference type="SAM" id="MobiDB-lite"/>
    </source>
</evidence>
<feature type="region of interest" description="Disordered" evidence="1">
    <location>
        <begin position="443"/>
        <end position="470"/>
    </location>
</feature>
<dbReference type="OMA" id="PSEHEQP"/>
<feature type="region of interest" description="Disordered" evidence="1">
    <location>
        <begin position="487"/>
        <end position="819"/>
    </location>
</feature>
<dbReference type="InParanoid" id="A0A0G4FI50"/>
<feature type="compositionally biased region" description="Basic and acidic residues" evidence="1">
    <location>
        <begin position="1117"/>
        <end position="1138"/>
    </location>
</feature>
<feature type="compositionally biased region" description="Acidic residues" evidence="1">
    <location>
        <begin position="1327"/>
        <end position="1368"/>
    </location>
</feature>
<feature type="compositionally biased region" description="Pro residues" evidence="1">
    <location>
        <begin position="1027"/>
        <end position="1038"/>
    </location>
</feature>
<reference evidence="2 3" key="1">
    <citation type="submission" date="2014-11" db="EMBL/GenBank/DDBJ databases">
        <authorList>
            <person name="Zhu J."/>
            <person name="Qi W."/>
            <person name="Song R."/>
        </authorList>
    </citation>
    <scope>NUCLEOTIDE SEQUENCE [LARGE SCALE GENOMIC DNA]</scope>
</reference>
<proteinExistence type="predicted"/>
<evidence type="ECO:0000313" key="3">
    <source>
        <dbReference type="Proteomes" id="UP000041254"/>
    </source>
</evidence>
<feature type="compositionally biased region" description="Basic and acidic residues" evidence="1">
    <location>
        <begin position="1145"/>
        <end position="1157"/>
    </location>
</feature>
<feature type="compositionally biased region" description="Gly residues" evidence="1">
    <location>
        <begin position="905"/>
        <end position="917"/>
    </location>
</feature>
<feature type="compositionally biased region" description="Basic and acidic residues" evidence="1">
    <location>
        <begin position="649"/>
        <end position="676"/>
    </location>
</feature>
<feature type="compositionally biased region" description="Basic residues" evidence="1">
    <location>
        <begin position="563"/>
        <end position="576"/>
    </location>
</feature>
<dbReference type="VEuPathDB" id="CryptoDB:Vbra_21297"/>
<feature type="compositionally biased region" description="Basic and acidic residues" evidence="1">
    <location>
        <begin position="461"/>
        <end position="470"/>
    </location>
</feature>
<keyword evidence="3" id="KW-1185">Reference proteome</keyword>
<feature type="region of interest" description="Disordered" evidence="1">
    <location>
        <begin position="1255"/>
        <end position="1398"/>
    </location>
</feature>
<accession>A0A0G4FI50</accession>
<feature type="compositionally biased region" description="Gly residues" evidence="1">
    <location>
        <begin position="1258"/>
        <end position="1270"/>
    </location>
</feature>
<feature type="compositionally biased region" description="Basic and acidic residues" evidence="1">
    <location>
        <begin position="600"/>
        <end position="615"/>
    </location>
</feature>
<feature type="compositionally biased region" description="Polar residues" evidence="1">
    <location>
        <begin position="807"/>
        <end position="816"/>
    </location>
</feature>
<feature type="region of interest" description="Disordered" evidence="1">
    <location>
        <begin position="850"/>
        <end position="1193"/>
    </location>
</feature>
<feature type="compositionally biased region" description="Basic residues" evidence="1">
    <location>
        <begin position="1158"/>
        <end position="1177"/>
    </location>
</feature>
<feature type="compositionally biased region" description="Basic and acidic residues" evidence="1">
    <location>
        <begin position="699"/>
        <end position="710"/>
    </location>
</feature>
<sequence>MDGPSNERQFSCSLPASEALRATHRHRIIQQHLDADAANTRADLRTICARRRPPSLLLTCPYIYAPSLGLRDEGQQQQQQGSASPVARWDVAQRVLHGAVHQGLEVVEIGDHCHPVRAGLPMERRCFALRLSKGADSIDTRVRVRRVVVLGALTGRVRRPFPAAPVPAHHQSSSPPLEYQMIAAGLPEYYTRPDGMLGAAAVFAMKFDADALPPSTAEEGEKGSVPGDEDWLLDCSQMSSELVFVAHHQPVEVIRGKPLRRNAAWHWVYVDGWPHLVLTNILGTPIHPQDEIVADFGPTWFARYRSAILQAMRIEHTEYRLLRACRYDGISPIRKPTTGDCADGLLGSPQMKVLNEKARKIVAHPPQASPRPKRRAAAAANSHRNPTDMQEDDEPDSPLRLPIRRVVRATDCTTTAGGVTCAPGWCESIPHPLRGQMETGVDIAMRSPGGSDPPAPTAVRKGQDDTRVNELSRQLAEKNKQIAELHQRLGPPHPVARRDTATGASPPRPSSKPSLLNGTREDQQAASHEAAAAGGGHKRGVKRPGAPHAASTATDGHEARSPVPKKARDARHHSKESRKASSDQHGSPSPPSATLSPARQRSDAVDKGSKGKAGGDAKPPFGALRTHGGVQLVNDGGDKHHPNHKEKKKHDSKEGDKDRAAHRQKGDMDRSKDHLHPPQQQQHQHHQHKGGGHAVKAPHPPEKPHKAEKSRLKKQHQGGGGGVEGEHHPQHHHHKDHPTKARSQSPSLPSPRPAAPNTAKPARPPPPTPAPDHNHSSKDPLPRPPPPQPQPNGSDDAGAGQLHPPDRNTSSISNSDEIAAGLAREHAEVLHAGRGRVTWIREKQRWEMQYESIKNTSKPSESVEKGFKRLLDSLQRHRNKGKTRMATGPPGSQGGPKRKGDRDGSGGGAPPGPGGAGPSVPSPSGGSSHPPANNAETSAGPSAGSHAPLEGTTGAAAAAAGGEEQPQGSGLFRLASQTNDHPRAAANEPPHCDETISPLSNQTVRIEREAGRAAVEPPEGGMAAKIHPPPIAIPPPRTPHASGPATPSPNDHPQPAHRFPAPIPRKPVAASKRRPVPPPHTADKHRPSPPRGGAQSDRHPSPPGSSRQSHDPSVGSPRHDSHTKKDKDKDEQEHEHAPPSKPRKQRIESDSDDDGGHRGKGKGHRQGAAKRRGRGGRQRALSSLDGEEMDDATAEAVRIKKHKGVCWNRKCQRWAVSYKVNRDGAGKKTQVKYFGLKQWGTVQNAYNEAVRFKLSLPYGGGSTSKKGGGSTNPANTSKKPATKKSRKLTKNRDYDEQPSPSSKRDKHQQGEEDDEESEWESSSSSSSEEEEEEEEEGEGDEDDEEGSDEAEGSGEGDGEGEGDTSLEDSSEKGPQKKKTKTGGKEERTTGGQDADMAT</sequence>
<protein>
    <submittedName>
        <fullName evidence="2">Uncharacterized protein</fullName>
    </submittedName>
</protein>
<feature type="compositionally biased region" description="Basic residues" evidence="1">
    <location>
        <begin position="1280"/>
        <end position="1289"/>
    </location>
</feature>